<feature type="region of interest" description="Disordered" evidence="1">
    <location>
        <begin position="132"/>
        <end position="163"/>
    </location>
</feature>
<evidence type="ECO:0000313" key="3">
    <source>
        <dbReference type="Proteomes" id="UP001209878"/>
    </source>
</evidence>
<dbReference type="AlphaFoldDB" id="A0AAD9KQS4"/>
<keyword evidence="3" id="KW-1185">Reference proteome</keyword>
<evidence type="ECO:0000313" key="2">
    <source>
        <dbReference type="EMBL" id="KAK2175791.1"/>
    </source>
</evidence>
<name>A0AAD9KQS4_RIDPI</name>
<feature type="compositionally biased region" description="Basic and acidic residues" evidence="1">
    <location>
        <begin position="133"/>
        <end position="152"/>
    </location>
</feature>
<reference evidence="2" key="1">
    <citation type="journal article" date="2023" name="Mol. Biol. Evol.">
        <title>Third-Generation Sequencing Reveals the Adaptive Role of the Epigenome in Three Deep-Sea Polychaetes.</title>
        <authorList>
            <person name="Perez M."/>
            <person name="Aroh O."/>
            <person name="Sun Y."/>
            <person name="Lan Y."/>
            <person name="Juniper S.K."/>
            <person name="Young C.R."/>
            <person name="Angers B."/>
            <person name="Qian P.Y."/>
        </authorList>
    </citation>
    <scope>NUCLEOTIDE SEQUENCE</scope>
    <source>
        <strain evidence="2">R07B-5</strain>
    </source>
</reference>
<accession>A0AAD9KQS4</accession>
<protein>
    <submittedName>
        <fullName evidence="2">Uncharacterized protein</fullName>
    </submittedName>
</protein>
<feature type="compositionally biased region" description="Low complexity" evidence="1">
    <location>
        <begin position="37"/>
        <end position="50"/>
    </location>
</feature>
<feature type="region of interest" description="Disordered" evidence="1">
    <location>
        <begin position="14"/>
        <end position="50"/>
    </location>
</feature>
<evidence type="ECO:0000256" key="1">
    <source>
        <dbReference type="SAM" id="MobiDB-lite"/>
    </source>
</evidence>
<proteinExistence type="predicted"/>
<organism evidence="2 3">
    <name type="scientific">Ridgeia piscesae</name>
    <name type="common">Tubeworm</name>
    <dbReference type="NCBI Taxonomy" id="27915"/>
    <lineage>
        <taxon>Eukaryota</taxon>
        <taxon>Metazoa</taxon>
        <taxon>Spiralia</taxon>
        <taxon>Lophotrochozoa</taxon>
        <taxon>Annelida</taxon>
        <taxon>Polychaeta</taxon>
        <taxon>Sedentaria</taxon>
        <taxon>Canalipalpata</taxon>
        <taxon>Sabellida</taxon>
        <taxon>Siboglinidae</taxon>
        <taxon>Ridgeia</taxon>
    </lineage>
</organism>
<sequence>MLYLFTGGVKRFTFSQPGRRNSESGEDGFEGGERDWSLPGSSRPSNRNPDNSAFHLSDMWSIQNLNVDHLTHKSDGHSNYAQRQYYSRHGGLSEANFEANIKHPLTTKHAPVMGDSKTSWKRPAGQGFSYSLHTEDSKPATSERHGLNDKLRQGSMGNIQSTGMIKGGLYSTELQKSRRF</sequence>
<comment type="caution">
    <text evidence="2">The sequence shown here is derived from an EMBL/GenBank/DDBJ whole genome shotgun (WGS) entry which is preliminary data.</text>
</comment>
<gene>
    <name evidence="2" type="ORF">NP493_707g00020</name>
</gene>
<dbReference type="Proteomes" id="UP001209878">
    <property type="component" value="Unassembled WGS sequence"/>
</dbReference>
<dbReference type="EMBL" id="JAODUO010000707">
    <property type="protein sequence ID" value="KAK2175791.1"/>
    <property type="molecule type" value="Genomic_DNA"/>
</dbReference>